<evidence type="ECO:0000313" key="1">
    <source>
        <dbReference type="EMBL" id="UTT62518.1"/>
    </source>
</evidence>
<proteinExistence type="predicted"/>
<keyword evidence="2" id="KW-1185">Reference proteome</keyword>
<gene>
    <name evidence="1" type="ORF">NNL39_12845</name>
</gene>
<dbReference type="Proteomes" id="UP001060039">
    <property type="component" value="Chromosome"/>
</dbReference>
<organism evidence="1 2">
    <name type="scientific">Microcella humidisoli</name>
    <dbReference type="NCBI Taxonomy" id="2963406"/>
    <lineage>
        <taxon>Bacteria</taxon>
        <taxon>Bacillati</taxon>
        <taxon>Actinomycetota</taxon>
        <taxon>Actinomycetes</taxon>
        <taxon>Micrococcales</taxon>
        <taxon>Microbacteriaceae</taxon>
        <taxon>Microcella</taxon>
    </lineage>
</organism>
<reference evidence="1" key="1">
    <citation type="submission" date="2022-07" db="EMBL/GenBank/DDBJ databases">
        <title>Taxonomic analysis of Microcella humidisoli nov. sp., isolated from riverside soil.</title>
        <authorList>
            <person name="Molina K.M."/>
            <person name="Kim S.B."/>
        </authorList>
    </citation>
    <scope>NUCLEOTIDE SEQUENCE</scope>
    <source>
        <strain evidence="1">MMS21-STM10</strain>
    </source>
</reference>
<evidence type="ECO:0008006" key="3">
    <source>
        <dbReference type="Google" id="ProtNLM"/>
    </source>
</evidence>
<name>A0ABY5FW79_9MICO</name>
<sequence length="90" mass="9614">MAQNDGFDLGDIGDVVGDLISGKGFDLAALQPLWEQIQPTLKGLDTDQILDTVGGWAKDLDLPLIKDIPDSTIDDLKDGAKVPLKNLLQG</sequence>
<evidence type="ECO:0000313" key="2">
    <source>
        <dbReference type="Proteomes" id="UP001060039"/>
    </source>
</evidence>
<dbReference type="EMBL" id="CP101497">
    <property type="protein sequence ID" value="UTT62518.1"/>
    <property type="molecule type" value="Genomic_DNA"/>
</dbReference>
<accession>A0ABY5FW79</accession>
<protein>
    <recommendedName>
        <fullName evidence="3">DUF937 domain-containing protein</fullName>
    </recommendedName>
</protein>
<dbReference type="RefSeq" id="WP_255159664.1">
    <property type="nucleotide sequence ID" value="NZ_CP101497.1"/>
</dbReference>